<reference evidence="2 3" key="1">
    <citation type="submission" date="2019-05" db="EMBL/GenBank/DDBJ databases">
        <title>Emergence of the Ug99 lineage of the wheat stem rust pathogen through somatic hybridization.</title>
        <authorList>
            <person name="Li F."/>
            <person name="Upadhyaya N.M."/>
            <person name="Sperschneider J."/>
            <person name="Matny O."/>
            <person name="Nguyen-Phuc H."/>
            <person name="Mago R."/>
            <person name="Raley C."/>
            <person name="Miller M.E."/>
            <person name="Silverstein K.A.T."/>
            <person name="Henningsen E."/>
            <person name="Hirsch C.D."/>
            <person name="Visser B."/>
            <person name="Pretorius Z.A."/>
            <person name="Steffenson B.J."/>
            <person name="Schwessinger B."/>
            <person name="Dodds P.N."/>
            <person name="Figueroa M."/>
        </authorList>
    </citation>
    <scope>NUCLEOTIDE SEQUENCE [LARGE SCALE GENOMIC DNA]</scope>
    <source>
        <strain evidence="2 3">Ug99</strain>
    </source>
</reference>
<evidence type="ECO:0000313" key="2">
    <source>
        <dbReference type="EMBL" id="KAA1095880.1"/>
    </source>
</evidence>
<gene>
    <name evidence="2" type="ORF">PGTUg99_034787</name>
</gene>
<dbReference type="Proteomes" id="UP000325313">
    <property type="component" value="Unassembled WGS sequence"/>
</dbReference>
<accession>A0A5B0P5N8</accession>
<name>A0A5B0P5N8_PUCGR</name>
<feature type="compositionally biased region" description="Basic and acidic residues" evidence="1">
    <location>
        <begin position="98"/>
        <end position="108"/>
    </location>
</feature>
<evidence type="ECO:0000256" key="1">
    <source>
        <dbReference type="SAM" id="MobiDB-lite"/>
    </source>
</evidence>
<organism evidence="2 3">
    <name type="scientific">Puccinia graminis f. sp. tritici</name>
    <dbReference type="NCBI Taxonomy" id="56615"/>
    <lineage>
        <taxon>Eukaryota</taxon>
        <taxon>Fungi</taxon>
        <taxon>Dikarya</taxon>
        <taxon>Basidiomycota</taxon>
        <taxon>Pucciniomycotina</taxon>
        <taxon>Pucciniomycetes</taxon>
        <taxon>Pucciniales</taxon>
        <taxon>Pucciniaceae</taxon>
        <taxon>Puccinia</taxon>
    </lineage>
</organism>
<dbReference type="AlphaFoldDB" id="A0A5B0P5N8"/>
<proteinExistence type="predicted"/>
<comment type="caution">
    <text evidence="2">The sequence shown here is derived from an EMBL/GenBank/DDBJ whole genome shotgun (WGS) entry which is preliminary data.</text>
</comment>
<evidence type="ECO:0000313" key="3">
    <source>
        <dbReference type="Proteomes" id="UP000325313"/>
    </source>
</evidence>
<sequence>MAVEIQMRESILELVQKEVEINGNVQLGVYVIGVLKVYHPAHESHDEESNHNSNTINNNRNDSRVIYLVDRKGFLPVDEVLVPRRLEGDPSSRPFRGRVSEDTRSDTRCGRRIPASGCGCGFGCSDGRKKQPDIRMPIDHL</sequence>
<dbReference type="EMBL" id="VDEP01000371">
    <property type="protein sequence ID" value="KAA1095880.1"/>
    <property type="molecule type" value="Genomic_DNA"/>
</dbReference>
<protein>
    <submittedName>
        <fullName evidence="2">Uncharacterized protein</fullName>
    </submittedName>
</protein>
<feature type="region of interest" description="Disordered" evidence="1">
    <location>
        <begin position="86"/>
        <end position="108"/>
    </location>
</feature>